<accession>M6VHS3</accession>
<gene>
    <name evidence="1" type="ORF">LEP1GSC172_2831</name>
</gene>
<dbReference type="AlphaFoldDB" id="M6VHS3"/>
<reference evidence="1 2" key="1">
    <citation type="submission" date="2013-01" db="EMBL/GenBank/DDBJ databases">
        <authorList>
            <person name="Harkins D.M."/>
            <person name="Durkin A.S."/>
            <person name="Brinkac L.M."/>
            <person name="Haft D.H."/>
            <person name="Selengut J.D."/>
            <person name="Sanka R."/>
            <person name="DePew J."/>
            <person name="Purushe J."/>
            <person name="Matthias M.A."/>
            <person name="Vinetz J.M."/>
            <person name="Sutton G.G."/>
            <person name="Nierman W.C."/>
            <person name="Fouts D.E."/>
        </authorList>
    </citation>
    <scope>NUCLEOTIDE SEQUENCE [LARGE SCALE GENOMIC DNA]</scope>
    <source>
        <strain evidence="1 2">HAI1536</strain>
    </source>
</reference>
<comment type="caution">
    <text evidence="1">The sequence shown here is derived from an EMBL/GenBank/DDBJ whole genome shotgun (WGS) entry which is preliminary data.</text>
</comment>
<sequence>MNFRIRKPYLKKPTTRLSASVNKFQIPAEIKKKNVSQIY</sequence>
<evidence type="ECO:0000313" key="1">
    <source>
        <dbReference type="EMBL" id="EMO52704.1"/>
    </source>
</evidence>
<evidence type="ECO:0000313" key="2">
    <source>
        <dbReference type="Proteomes" id="UP000012112"/>
    </source>
</evidence>
<name>M6VHS3_9LEPT</name>
<proteinExistence type="predicted"/>
<dbReference type="EMBL" id="AKWD02000053">
    <property type="protein sequence ID" value="EMO52704.1"/>
    <property type="molecule type" value="Genomic_DNA"/>
</dbReference>
<dbReference type="Proteomes" id="UP000012112">
    <property type="component" value="Unassembled WGS sequence"/>
</dbReference>
<organism evidence="1 2">
    <name type="scientific">Leptospira noguchii</name>
    <dbReference type="NCBI Taxonomy" id="28182"/>
    <lineage>
        <taxon>Bacteria</taxon>
        <taxon>Pseudomonadati</taxon>
        <taxon>Spirochaetota</taxon>
        <taxon>Spirochaetia</taxon>
        <taxon>Leptospirales</taxon>
        <taxon>Leptospiraceae</taxon>
        <taxon>Leptospira</taxon>
    </lineage>
</organism>
<protein>
    <submittedName>
        <fullName evidence="1">Uncharacterized protein</fullName>
    </submittedName>
</protein>